<organism evidence="13 14">
    <name type="scientific">Dolosicoccus paucivorans</name>
    <dbReference type="NCBI Taxonomy" id="84521"/>
    <lineage>
        <taxon>Bacteria</taxon>
        <taxon>Bacillati</taxon>
        <taxon>Bacillota</taxon>
        <taxon>Bacilli</taxon>
        <taxon>Lactobacillales</taxon>
        <taxon>Aerococcaceae</taxon>
        <taxon>Dolosicoccus</taxon>
    </lineage>
</organism>
<evidence type="ECO:0000256" key="3">
    <source>
        <dbReference type="ARBA" id="ARBA00022676"/>
    </source>
</evidence>
<dbReference type="GO" id="GO:0071555">
    <property type="term" value="P:cell wall organization"/>
    <property type="evidence" value="ECO:0007669"/>
    <property type="project" value="UniProtKB-KW"/>
</dbReference>
<dbReference type="InterPro" id="IPR007235">
    <property type="entry name" value="Glyco_trans_28_C"/>
</dbReference>
<evidence type="ECO:0000259" key="12">
    <source>
        <dbReference type="Pfam" id="PF04101"/>
    </source>
</evidence>
<feature type="binding site" evidence="10">
    <location>
        <position position="305"/>
    </location>
    <ligand>
        <name>UDP-N-acetyl-alpha-D-glucosamine</name>
        <dbReference type="ChEBI" id="CHEBI:57705"/>
    </ligand>
</feature>
<dbReference type="GO" id="GO:0005975">
    <property type="term" value="P:carbohydrate metabolic process"/>
    <property type="evidence" value="ECO:0007669"/>
    <property type="project" value="InterPro"/>
</dbReference>
<keyword evidence="5 10" id="KW-0133">Cell shape</keyword>
<dbReference type="SUPFAM" id="SSF53756">
    <property type="entry name" value="UDP-Glycosyltransferase/glycogen phosphorylase"/>
    <property type="match status" value="1"/>
</dbReference>
<dbReference type="NCBIfam" id="TIGR01133">
    <property type="entry name" value="murG"/>
    <property type="match status" value="1"/>
</dbReference>
<proteinExistence type="inferred from homology"/>
<keyword evidence="9 10" id="KW-0961">Cell wall biogenesis/degradation</keyword>
<evidence type="ECO:0000313" key="14">
    <source>
        <dbReference type="Proteomes" id="UP000235682"/>
    </source>
</evidence>
<name>A0A2N6SP90_9LACT</name>
<keyword evidence="8 10" id="KW-0131">Cell cycle</keyword>
<dbReference type="EMBL" id="PNHE01000005">
    <property type="protein sequence ID" value="PMC58885.1"/>
    <property type="molecule type" value="Genomic_DNA"/>
</dbReference>
<dbReference type="GO" id="GO:0050511">
    <property type="term" value="F:undecaprenyldiphospho-muramoylpentapeptide beta-N-acetylglucosaminyltransferase activity"/>
    <property type="evidence" value="ECO:0007669"/>
    <property type="project" value="UniProtKB-UniRule"/>
</dbReference>
<keyword evidence="4 10" id="KW-0808">Transferase</keyword>
<comment type="caution">
    <text evidence="10">Lacks conserved residue(s) required for the propagation of feature annotation.</text>
</comment>
<dbReference type="RefSeq" id="WP_102233305.1">
    <property type="nucleotide sequence ID" value="NZ_PNHE01000005.1"/>
</dbReference>
<comment type="subcellular location">
    <subcellularLocation>
        <location evidence="10">Cell membrane</location>
        <topology evidence="10">Peripheral membrane protein</topology>
        <orientation evidence="10">Cytoplasmic side</orientation>
    </subcellularLocation>
</comment>
<dbReference type="PANTHER" id="PTHR21015:SF22">
    <property type="entry name" value="GLYCOSYLTRANSFERASE"/>
    <property type="match status" value="1"/>
</dbReference>
<keyword evidence="3 10" id="KW-0328">Glycosyltransferase</keyword>
<keyword evidence="7 10" id="KW-0472">Membrane</keyword>
<accession>A0A2N6SP90</accession>
<keyword evidence="6 10" id="KW-0573">Peptidoglycan synthesis</keyword>
<dbReference type="CDD" id="cd03785">
    <property type="entry name" value="GT28_MurG"/>
    <property type="match status" value="1"/>
</dbReference>
<evidence type="ECO:0000256" key="7">
    <source>
        <dbReference type="ARBA" id="ARBA00023136"/>
    </source>
</evidence>
<evidence type="ECO:0000256" key="6">
    <source>
        <dbReference type="ARBA" id="ARBA00022984"/>
    </source>
</evidence>
<dbReference type="InterPro" id="IPR006009">
    <property type="entry name" value="GlcNAc_MurG"/>
</dbReference>
<evidence type="ECO:0000256" key="4">
    <source>
        <dbReference type="ARBA" id="ARBA00022679"/>
    </source>
</evidence>
<dbReference type="Gene3D" id="3.40.50.2000">
    <property type="entry name" value="Glycogen Phosphorylase B"/>
    <property type="match status" value="2"/>
</dbReference>
<feature type="domain" description="Glycosyltransferase family 28 N-terminal" evidence="11">
    <location>
        <begin position="7"/>
        <end position="147"/>
    </location>
</feature>
<sequence length="376" mass="41868">MTQLNRIVLTGGGTGGHIYPALALCRYLQKKHPNLEVLYIGTDKGLESTIVPKAGLNFKTVNIQGIKRSLSLENLKTLWLLFNSASKARHILKDFQPDIVIGTGGYVAAPVIYAAHKLGIPTIIHEQNSVVGLTNKWLSRYADRIAIAFEDAFSDFKKYPDKTILVGNPRGQEVIEEPVDRNILKDQFELDPDKATVLIFGGSRGAPSINQAAFDAMNYWQDVPYQIIIATGTDHYDTFMQQVQLSYESLPKNIKIVPYIDQMPTVFQAVDLVVCRSGATTLTELTALGIVSVLIPSPYVTNNHQEHNAKALADRGAAEMIYQAELTGETLSQKVEQLMVNEEQRTHMAHLAYELGMRDTNTQLDQLIQQLLEDDE</sequence>
<keyword evidence="14" id="KW-1185">Reference proteome</keyword>
<gene>
    <name evidence="10 13" type="primary">murG</name>
    <name evidence="13" type="ORF">CJ205_02210</name>
</gene>
<protein>
    <recommendedName>
        <fullName evidence="10">UDP-N-acetylglucosamine--N-acetylmuramyl-(pentapeptide) pyrophosphoryl-undecaprenol N-acetylglucosamine transferase</fullName>
        <ecNumber evidence="10">2.4.1.227</ecNumber>
    </recommendedName>
    <alternativeName>
        <fullName evidence="10">Undecaprenyl-PP-MurNAc-pentapeptide-UDPGlcNAc GlcNAc transferase</fullName>
    </alternativeName>
</protein>
<dbReference type="GO" id="GO:0008360">
    <property type="term" value="P:regulation of cell shape"/>
    <property type="evidence" value="ECO:0007669"/>
    <property type="project" value="UniProtKB-KW"/>
</dbReference>
<evidence type="ECO:0000256" key="1">
    <source>
        <dbReference type="ARBA" id="ARBA00022475"/>
    </source>
</evidence>
<dbReference type="EC" id="2.4.1.227" evidence="10"/>
<keyword evidence="1 10" id="KW-1003">Cell membrane</keyword>
<dbReference type="Proteomes" id="UP000235682">
    <property type="component" value="Unassembled WGS sequence"/>
</dbReference>
<evidence type="ECO:0000256" key="2">
    <source>
        <dbReference type="ARBA" id="ARBA00022618"/>
    </source>
</evidence>
<dbReference type="UniPathway" id="UPA00219"/>
<feature type="binding site" evidence="10">
    <location>
        <position position="128"/>
    </location>
    <ligand>
        <name>UDP-N-acetyl-alpha-D-glucosamine</name>
        <dbReference type="ChEBI" id="CHEBI:57705"/>
    </ligand>
</feature>
<evidence type="ECO:0000256" key="5">
    <source>
        <dbReference type="ARBA" id="ARBA00022960"/>
    </source>
</evidence>
<feature type="domain" description="Glycosyl transferase family 28 C-terminal" evidence="12">
    <location>
        <begin position="196"/>
        <end position="358"/>
    </location>
</feature>
<feature type="binding site" evidence="10">
    <location>
        <position position="260"/>
    </location>
    <ligand>
        <name>UDP-N-acetyl-alpha-D-glucosamine</name>
        <dbReference type="ChEBI" id="CHEBI:57705"/>
    </ligand>
</feature>
<feature type="binding site" evidence="10">
    <location>
        <position position="203"/>
    </location>
    <ligand>
        <name>UDP-N-acetyl-alpha-D-glucosamine</name>
        <dbReference type="ChEBI" id="CHEBI:57705"/>
    </ligand>
</feature>
<dbReference type="GO" id="GO:0051301">
    <property type="term" value="P:cell division"/>
    <property type="evidence" value="ECO:0007669"/>
    <property type="project" value="UniProtKB-KW"/>
</dbReference>
<comment type="pathway">
    <text evidence="10">Cell wall biogenesis; peptidoglycan biosynthesis.</text>
</comment>
<comment type="function">
    <text evidence="10">Cell wall formation. Catalyzes the transfer of a GlcNAc subunit on undecaprenyl-pyrophosphoryl-MurNAc-pentapeptide (lipid intermediate I) to form undecaprenyl-pyrophosphoryl-MurNAc-(pentapeptide)GlcNAc (lipid intermediate II).</text>
</comment>
<evidence type="ECO:0000256" key="9">
    <source>
        <dbReference type="ARBA" id="ARBA00023316"/>
    </source>
</evidence>
<evidence type="ECO:0000256" key="8">
    <source>
        <dbReference type="ARBA" id="ARBA00023306"/>
    </source>
</evidence>
<dbReference type="STRING" id="84521.SAMN04487994_101812"/>
<evidence type="ECO:0000259" key="11">
    <source>
        <dbReference type="Pfam" id="PF03033"/>
    </source>
</evidence>
<comment type="similarity">
    <text evidence="10">Belongs to the glycosyltransferase 28 family. MurG subfamily.</text>
</comment>
<reference evidence="13 14" key="1">
    <citation type="submission" date="2017-09" db="EMBL/GenBank/DDBJ databases">
        <title>Bacterial strain isolated from the female urinary microbiota.</title>
        <authorList>
            <person name="Thomas-White K."/>
            <person name="Kumar N."/>
            <person name="Forster S."/>
            <person name="Putonti C."/>
            <person name="Lawley T."/>
            <person name="Wolfe A.J."/>
        </authorList>
    </citation>
    <scope>NUCLEOTIDE SEQUENCE [LARGE SCALE GENOMIC DNA]</scope>
    <source>
        <strain evidence="13 14">UMB0852</strain>
    </source>
</reference>
<dbReference type="GO" id="GO:0005886">
    <property type="term" value="C:plasma membrane"/>
    <property type="evidence" value="ECO:0007669"/>
    <property type="project" value="UniProtKB-SubCell"/>
</dbReference>
<dbReference type="AlphaFoldDB" id="A0A2N6SP90"/>
<evidence type="ECO:0000256" key="10">
    <source>
        <dbReference type="HAMAP-Rule" id="MF_00033"/>
    </source>
</evidence>
<dbReference type="Pfam" id="PF04101">
    <property type="entry name" value="Glyco_tran_28_C"/>
    <property type="match status" value="1"/>
</dbReference>
<dbReference type="PANTHER" id="PTHR21015">
    <property type="entry name" value="UDP-N-ACETYLGLUCOSAMINE--N-ACETYLMURAMYL-(PENTAPEPTIDE) PYROPHOSPHORYL-UNDECAPRENOL N-ACETYLGLUCOSAMINE TRANSFERASE 1"/>
    <property type="match status" value="1"/>
</dbReference>
<dbReference type="HAMAP" id="MF_00033">
    <property type="entry name" value="MurG"/>
    <property type="match status" value="1"/>
</dbReference>
<evidence type="ECO:0000313" key="13">
    <source>
        <dbReference type="EMBL" id="PMC58885.1"/>
    </source>
</evidence>
<comment type="catalytic activity">
    <reaction evidence="10">
        <text>Mur2Ac(oyl-L-Ala-gamma-D-Glu-L-Lys-D-Ala-D-Ala)-di-trans,octa-cis-undecaprenyl diphosphate + UDP-N-acetyl-alpha-D-glucosamine = beta-D-GlcNAc-(1-&gt;4)-Mur2Ac(oyl-L-Ala-gamma-D-Glu-L-Lys-D-Ala-D-Ala)-di-trans,octa-cis-undecaprenyl diphosphate + UDP + H(+)</text>
        <dbReference type="Rhea" id="RHEA:23192"/>
        <dbReference type="ChEBI" id="CHEBI:15378"/>
        <dbReference type="ChEBI" id="CHEBI:57705"/>
        <dbReference type="ChEBI" id="CHEBI:58223"/>
        <dbReference type="ChEBI" id="CHEBI:60032"/>
        <dbReference type="ChEBI" id="CHEBI:60033"/>
        <dbReference type="EC" id="2.4.1.227"/>
    </reaction>
</comment>
<feature type="binding site" evidence="10">
    <location>
        <begin position="14"/>
        <end position="16"/>
    </location>
    <ligand>
        <name>UDP-N-acetyl-alpha-D-glucosamine</name>
        <dbReference type="ChEBI" id="CHEBI:57705"/>
    </ligand>
</feature>
<keyword evidence="2 10" id="KW-0132">Cell division</keyword>
<dbReference type="Pfam" id="PF03033">
    <property type="entry name" value="Glyco_transf_28"/>
    <property type="match status" value="1"/>
</dbReference>
<dbReference type="InterPro" id="IPR004276">
    <property type="entry name" value="GlycoTrans_28_N"/>
</dbReference>
<dbReference type="GO" id="GO:0009252">
    <property type="term" value="P:peptidoglycan biosynthetic process"/>
    <property type="evidence" value="ECO:0007669"/>
    <property type="project" value="UniProtKB-UniRule"/>
</dbReference>
<comment type="caution">
    <text evidence="13">The sequence shown here is derived from an EMBL/GenBank/DDBJ whole genome shotgun (WGS) entry which is preliminary data.</text>
</comment>